<dbReference type="GO" id="GO:0051295">
    <property type="term" value="P:establishment of meiotic spindle localization"/>
    <property type="evidence" value="ECO:0007669"/>
    <property type="project" value="TreeGrafter"/>
</dbReference>
<feature type="region of interest" description="Disordered" evidence="12">
    <location>
        <begin position="397"/>
        <end position="421"/>
    </location>
</feature>
<keyword evidence="4" id="KW-0597">Phosphoprotein</keyword>
<dbReference type="InterPro" id="IPR051185">
    <property type="entry name" value="ASPM"/>
</dbReference>
<evidence type="ECO:0000256" key="8">
    <source>
        <dbReference type="ARBA" id="ARBA00022860"/>
    </source>
</evidence>
<dbReference type="GO" id="GO:0007051">
    <property type="term" value="P:spindle organization"/>
    <property type="evidence" value="ECO:0007669"/>
    <property type="project" value="TreeGrafter"/>
</dbReference>
<dbReference type="FunCoup" id="A0A194QTA0">
    <property type="interactions" value="43"/>
</dbReference>
<comment type="subcellular location">
    <subcellularLocation>
        <location evidence="2">Cytoplasm</location>
    </subcellularLocation>
    <subcellularLocation>
        <location evidence="1">Nucleus</location>
    </subcellularLocation>
</comment>
<keyword evidence="10" id="KW-0539">Nucleus</keyword>
<keyword evidence="5" id="KW-0132">Cell division</keyword>
<dbReference type="InterPro" id="IPR000048">
    <property type="entry name" value="IQ_motif_EF-hand-BS"/>
</dbReference>
<dbReference type="Proteomes" id="UP000053240">
    <property type="component" value="Unassembled WGS sequence"/>
</dbReference>
<feature type="domain" description="Calponin-homology (CH)" evidence="13">
    <location>
        <begin position="899"/>
        <end position="1031"/>
    </location>
</feature>
<gene>
    <name evidence="14" type="ORF">RR48_12969</name>
</gene>
<dbReference type="EMBL" id="KQ461155">
    <property type="protein sequence ID" value="KPJ08230.1"/>
    <property type="molecule type" value="Genomic_DNA"/>
</dbReference>
<feature type="region of interest" description="Disordered" evidence="12">
    <location>
        <begin position="534"/>
        <end position="556"/>
    </location>
</feature>
<proteinExistence type="predicted"/>
<evidence type="ECO:0000256" key="2">
    <source>
        <dbReference type="ARBA" id="ARBA00004496"/>
    </source>
</evidence>
<dbReference type="SMART" id="SM00033">
    <property type="entry name" value="CH"/>
    <property type="match status" value="1"/>
</dbReference>
<keyword evidence="6" id="KW-0677">Repeat</keyword>
<protein>
    <submittedName>
        <fullName evidence="14">Protein abnormal spindle</fullName>
    </submittedName>
</protein>
<dbReference type="CDD" id="cd21223">
    <property type="entry name" value="CH_ASPM_rpt1"/>
    <property type="match status" value="1"/>
</dbReference>
<dbReference type="GO" id="GO:0051301">
    <property type="term" value="P:cell division"/>
    <property type="evidence" value="ECO:0007669"/>
    <property type="project" value="UniProtKB-KW"/>
</dbReference>
<dbReference type="InterPro" id="IPR031549">
    <property type="entry name" value="ASH"/>
</dbReference>
<organism evidence="14 15">
    <name type="scientific">Papilio machaon</name>
    <name type="common">Old World swallowtail butterfly</name>
    <dbReference type="NCBI Taxonomy" id="76193"/>
    <lineage>
        <taxon>Eukaryota</taxon>
        <taxon>Metazoa</taxon>
        <taxon>Ecdysozoa</taxon>
        <taxon>Arthropoda</taxon>
        <taxon>Hexapoda</taxon>
        <taxon>Insecta</taxon>
        <taxon>Pterygota</taxon>
        <taxon>Neoptera</taxon>
        <taxon>Endopterygota</taxon>
        <taxon>Lepidoptera</taxon>
        <taxon>Glossata</taxon>
        <taxon>Ditrysia</taxon>
        <taxon>Papilionoidea</taxon>
        <taxon>Papilionidae</taxon>
        <taxon>Papilioninae</taxon>
        <taxon>Papilio</taxon>
    </lineage>
</organism>
<evidence type="ECO:0000256" key="10">
    <source>
        <dbReference type="ARBA" id="ARBA00023242"/>
    </source>
</evidence>
<evidence type="ECO:0000256" key="12">
    <source>
        <dbReference type="SAM" id="MobiDB-lite"/>
    </source>
</evidence>
<evidence type="ECO:0000256" key="7">
    <source>
        <dbReference type="ARBA" id="ARBA00022776"/>
    </source>
</evidence>
<dbReference type="InterPro" id="IPR001715">
    <property type="entry name" value="CH_dom"/>
</dbReference>
<dbReference type="SMART" id="SM00015">
    <property type="entry name" value="IQ"/>
    <property type="match status" value="2"/>
</dbReference>
<evidence type="ECO:0000256" key="3">
    <source>
        <dbReference type="ARBA" id="ARBA00022490"/>
    </source>
</evidence>
<evidence type="ECO:0000256" key="5">
    <source>
        <dbReference type="ARBA" id="ARBA00022618"/>
    </source>
</evidence>
<keyword evidence="3" id="KW-0963">Cytoplasm</keyword>
<dbReference type="Gene3D" id="1.20.5.190">
    <property type="match status" value="1"/>
</dbReference>
<sequence>MENVDNPKQRGPKKNSNDRSGTELSDRLKTGRCCQICLSENAKCQDNTPERIKKTRRNENIKKSPPKEECPRLVLAPFSRPPQVVFENVLIGTSCERFLEIFNPLKQIQQLILGRSLPQGLIIDLPDDGLFLEPETCYCLTMVWTPSQPTALRETIRFTNENRGRFDVLVVLKSIMNIKGKGSTKTLKISPGKIKKKVVKKSPVFVTKKRVEAIYKTQRKVDTTVNVVQSIQHRTYEICDKENISNDENCNDPYVSRCPSEFSPDSDLKFDLSEIFGNARKPRKENLPNNTKLYDTEYGNEFNSPMQRNILKPSNRQDLKTFATDIFDNFTFTPLKTLQSKNVTLDKGPKIILSVNSDSEFNDSLDIKYPDKENDTRSIICMTSSQPPNKWLTVDQSAHENEELESPTKSKKIPNTSSPKEITSLNFSINTEISRISDLSFFPQRFSTERKVLPKINNETQELINDTNLNMKLNSDTYTKESPNTLLEYPQMNSEHRYEPFSIRDPKLCRQALFKDNQFRDCYERRNGNFLEQNRYSDLRSDRSPPRSLTPPLQSIPEESGIAFHSQSFNKTDNQMTTFTINRTFDKSGVSGLAKQTWSKKSVNCEPELWKVPIPIVKKASKTKIKIDVDESRTSNTRSEANKSINQNISLNQVGNVYSQSFTVDPFSSSTYFYDVEAVDKIEQEFKRWLNYILTPPAELDSNVEQKIDFGKAWIENRNKEIPVAPTKEQVSSTYHNSHRLISLRRSARALLLSPEISQVFVKLNLQIDKKLIAIRNDRNLHLDVGLQKIIMELILSYNPLWLRIGLEAIYGFVIQLKSNNDIEGLTTFIIQRMFKNPHLKNKHSKSSAPNMLLPAYMEAIKKFTLKKFFMLVFFLDQAKQKKLIPHDPCLFRRNAVCKDSREILIRFTRELIAGIGDITKHLRPLGYVVCHKQSYLDEYKYAVHNIAVDIRDGVRLTKVMEVILIKNGLLSQLRTPPISRLQKIHNVQVALNALKEANFVIVGDIKATDIADGHREKTLSLLWQLIHVFRAPLFMKAANVIQTWWRKKYAVVLERKKKEEELREKLNNAASVIQIWWRRIQYNRMVELKMQQLTYATIIIQKYFRRWLCRSRYQKMKRKKGKGKTTNVKG</sequence>
<evidence type="ECO:0000313" key="14">
    <source>
        <dbReference type="EMBL" id="KPJ08230.1"/>
    </source>
</evidence>
<evidence type="ECO:0000256" key="11">
    <source>
        <dbReference type="ARBA" id="ARBA00023306"/>
    </source>
</evidence>
<dbReference type="GO" id="GO:0000278">
    <property type="term" value="P:mitotic cell cycle"/>
    <property type="evidence" value="ECO:0007669"/>
    <property type="project" value="TreeGrafter"/>
</dbReference>
<dbReference type="STRING" id="76193.A0A194QTA0"/>
<evidence type="ECO:0000256" key="9">
    <source>
        <dbReference type="ARBA" id="ARBA00023054"/>
    </source>
</evidence>
<dbReference type="PROSITE" id="PS50096">
    <property type="entry name" value="IQ"/>
    <property type="match status" value="1"/>
</dbReference>
<evidence type="ECO:0000256" key="4">
    <source>
        <dbReference type="ARBA" id="ARBA00022553"/>
    </source>
</evidence>
<dbReference type="PANTHER" id="PTHR22706">
    <property type="entry name" value="ASSEMBLY FACTOR FOR SPINDLE MICROTUBULES"/>
    <property type="match status" value="1"/>
</dbReference>
<dbReference type="Pfam" id="PF00307">
    <property type="entry name" value="CH"/>
    <property type="match status" value="1"/>
</dbReference>
<keyword evidence="8" id="KW-0112">Calmodulin-binding</keyword>
<keyword evidence="11" id="KW-0131">Cell cycle</keyword>
<dbReference type="GO" id="GO:0000922">
    <property type="term" value="C:spindle pole"/>
    <property type="evidence" value="ECO:0007669"/>
    <property type="project" value="TreeGrafter"/>
</dbReference>
<evidence type="ECO:0000256" key="1">
    <source>
        <dbReference type="ARBA" id="ARBA00004123"/>
    </source>
</evidence>
<keyword evidence="7" id="KW-0498">Mitosis</keyword>
<dbReference type="PANTHER" id="PTHR22706:SF1">
    <property type="entry name" value="ASSEMBLY FACTOR FOR SPINDLE MICROTUBULES"/>
    <property type="match status" value="1"/>
</dbReference>
<dbReference type="SUPFAM" id="SSF47576">
    <property type="entry name" value="Calponin-homology domain, CH-domain"/>
    <property type="match status" value="1"/>
</dbReference>
<dbReference type="GO" id="GO:0005634">
    <property type="term" value="C:nucleus"/>
    <property type="evidence" value="ECO:0007669"/>
    <property type="project" value="UniProtKB-SubCell"/>
</dbReference>
<dbReference type="GO" id="GO:0005516">
    <property type="term" value="F:calmodulin binding"/>
    <property type="evidence" value="ECO:0007669"/>
    <property type="project" value="UniProtKB-KW"/>
</dbReference>
<dbReference type="PROSITE" id="PS50021">
    <property type="entry name" value="CH"/>
    <property type="match status" value="1"/>
</dbReference>
<dbReference type="GO" id="GO:0005737">
    <property type="term" value="C:cytoplasm"/>
    <property type="evidence" value="ECO:0007669"/>
    <property type="project" value="UniProtKB-SubCell"/>
</dbReference>
<name>A0A194QTA0_PAPMA</name>
<dbReference type="InParanoid" id="A0A194QTA0"/>
<feature type="compositionally biased region" description="Basic and acidic residues" evidence="12">
    <location>
        <begin position="535"/>
        <end position="545"/>
    </location>
</feature>
<accession>A0A194QTA0</accession>
<dbReference type="Gene3D" id="1.10.418.10">
    <property type="entry name" value="Calponin-like domain"/>
    <property type="match status" value="1"/>
</dbReference>
<feature type="compositionally biased region" description="Basic and acidic residues" evidence="12">
    <location>
        <begin position="15"/>
        <end position="28"/>
    </location>
</feature>
<reference evidence="14 15" key="1">
    <citation type="journal article" date="2015" name="Nat. Commun.">
        <title>Outbred genome sequencing and CRISPR/Cas9 gene editing in butterflies.</title>
        <authorList>
            <person name="Li X."/>
            <person name="Fan D."/>
            <person name="Zhang W."/>
            <person name="Liu G."/>
            <person name="Zhang L."/>
            <person name="Zhao L."/>
            <person name="Fang X."/>
            <person name="Chen L."/>
            <person name="Dong Y."/>
            <person name="Chen Y."/>
            <person name="Ding Y."/>
            <person name="Zhao R."/>
            <person name="Feng M."/>
            <person name="Zhu Y."/>
            <person name="Feng Y."/>
            <person name="Jiang X."/>
            <person name="Zhu D."/>
            <person name="Xiang H."/>
            <person name="Feng X."/>
            <person name="Li S."/>
            <person name="Wang J."/>
            <person name="Zhang G."/>
            <person name="Kronforst M.R."/>
            <person name="Wang W."/>
        </authorList>
    </citation>
    <scope>NUCLEOTIDE SEQUENCE [LARGE SCALE GENOMIC DNA]</scope>
    <source>
        <strain evidence="14">Ya'a_city_454_Pm</strain>
        <tissue evidence="14">Whole body</tissue>
    </source>
</reference>
<dbReference type="AlphaFoldDB" id="A0A194QTA0"/>
<keyword evidence="9" id="KW-0175">Coiled coil</keyword>
<evidence type="ECO:0000256" key="6">
    <source>
        <dbReference type="ARBA" id="ARBA00022737"/>
    </source>
</evidence>
<evidence type="ECO:0000313" key="15">
    <source>
        <dbReference type="Proteomes" id="UP000053240"/>
    </source>
</evidence>
<feature type="region of interest" description="Disordered" evidence="12">
    <location>
        <begin position="1"/>
        <end position="28"/>
    </location>
</feature>
<dbReference type="Pfam" id="PF15780">
    <property type="entry name" value="ASH"/>
    <property type="match status" value="1"/>
</dbReference>
<keyword evidence="15" id="KW-1185">Reference proteome</keyword>
<dbReference type="InterPro" id="IPR036872">
    <property type="entry name" value="CH_dom_sf"/>
</dbReference>
<evidence type="ECO:0000259" key="13">
    <source>
        <dbReference type="PROSITE" id="PS50021"/>
    </source>
</evidence>